<feature type="compositionally biased region" description="Basic and acidic residues" evidence="1">
    <location>
        <begin position="11"/>
        <end position="40"/>
    </location>
</feature>
<feature type="transmembrane region" description="Helical" evidence="2">
    <location>
        <begin position="153"/>
        <end position="173"/>
    </location>
</feature>
<keyword evidence="2" id="KW-1133">Transmembrane helix</keyword>
<proteinExistence type="predicted"/>
<dbReference type="RefSeq" id="WP_199904671.1">
    <property type="nucleotide sequence ID" value="NZ_CP073116.1"/>
</dbReference>
<evidence type="ECO:0000313" key="3">
    <source>
        <dbReference type="EMBL" id="UTG72756.1"/>
    </source>
</evidence>
<dbReference type="EMBL" id="CP073116">
    <property type="protein sequence ID" value="UTG72756.1"/>
    <property type="molecule type" value="Genomic_DNA"/>
</dbReference>
<accession>A0A9X9N422</accession>
<keyword evidence="2" id="KW-0812">Transmembrane</keyword>
<evidence type="ECO:0000256" key="2">
    <source>
        <dbReference type="SAM" id="Phobius"/>
    </source>
</evidence>
<sequence length="486" mass="54785">MANSNENTQNPKDDQEKIADEGIQKHSEHTAENKQPESKNDVQNTDESTCLCKFFKKIAEWMCPRKNKNSNKADENATENNDAAKQAEIKQADMVEQPKEQVKLTDILETVSKLLGISAVLGIIIGGFVTYIYLDKINNLSIFPDTLSNPSSLIALITPFGFLSLLLSILFFFTYQFGLSLKTKSERVAKGACFFLLFAFTSFYIFIVLDIMIIVCTWVFMLITLFLGLFDILDPKKGISFSIFCSCIIAVLIFWGVLFSNHTNILSFFRFIETNQNSSWYLLHNNFQQNNGSQETNGIDKNDLRKIKEKFNCSSFLKKQEKDNIEPQKRMPCSTTPEQRNNALYGYMAWNLGDTKVFCPRFVDNKTGNENNQITGNCIVISGKALQIMPEGYISTNTDGIDDGNPDNTGHDDPAIDIKTDVRFKNDLNAQSNAGLNNFNVQPILPIQSNAKNMSIQINYGGCNHDSPRNKDGHPDLGYTDKKICQ</sequence>
<reference evidence="3" key="1">
    <citation type="submission" date="2021-04" db="EMBL/GenBank/DDBJ databases">
        <title>Characterizing Neisseria spp. as novel respiratory pathobionts in bronchiectasis.</title>
        <authorList>
            <person name="Li L."/>
            <person name="Mac Aogain M."/>
            <person name="Xu T."/>
            <person name="Jaggi T.K."/>
            <person name="Chan L.Y."/>
            <person name="Keir H.R."/>
            <person name="Dicker A.J."/>
            <person name="Qu J."/>
            <person name="Liu Y."/>
            <person name="Chen H.S."/>
            <person name="Koh M.S."/>
            <person name="Ong T.H."/>
            <person name="Lim A.Y.H."/>
            <person name="Abisheganaden J."/>
            <person name="Low T.B."/>
            <person name="Oliver B.G."/>
            <person name="Tan N.S."/>
            <person name="Fang M."/>
            <person name="Chalmers J.D."/>
            <person name="Chotirmall S.H."/>
        </authorList>
    </citation>
    <scope>NUCLEOTIDE SEQUENCE</scope>
    <source>
        <strain evidence="3">TT0073</strain>
    </source>
</reference>
<feature type="transmembrane region" description="Helical" evidence="2">
    <location>
        <begin position="239"/>
        <end position="260"/>
    </location>
</feature>
<keyword evidence="2" id="KW-0472">Membrane</keyword>
<feature type="transmembrane region" description="Helical" evidence="2">
    <location>
        <begin position="114"/>
        <end position="133"/>
    </location>
</feature>
<gene>
    <name evidence="3" type="ORF">KCG56_04970</name>
</gene>
<dbReference type="Proteomes" id="UP001057305">
    <property type="component" value="Chromosome"/>
</dbReference>
<evidence type="ECO:0000313" key="4">
    <source>
        <dbReference type="Proteomes" id="UP001057305"/>
    </source>
</evidence>
<feature type="transmembrane region" description="Helical" evidence="2">
    <location>
        <begin position="194"/>
        <end position="227"/>
    </location>
</feature>
<evidence type="ECO:0000256" key="1">
    <source>
        <dbReference type="SAM" id="MobiDB-lite"/>
    </source>
</evidence>
<feature type="region of interest" description="Disordered" evidence="1">
    <location>
        <begin position="1"/>
        <end position="45"/>
    </location>
</feature>
<name>A0A9X9N422_NEISU</name>
<organism evidence="3 4">
    <name type="scientific">Neisseria subflava</name>
    <dbReference type="NCBI Taxonomy" id="28449"/>
    <lineage>
        <taxon>Bacteria</taxon>
        <taxon>Pseudomonadati</taxon>
        <taxon>Pseudomonadota</taxon>
        <taxon>Betaproteobacteria</taxon>
        <taxon>Neisseriales</taxon>
        <taxon>Neisseriaceae</taxon>
        <taxon>Neisseria</taxon>
    </lineage>
</organism>
<feature type="compositionally biased region" description="Polar residues" evidence="1">
    <location>
        <begin position="1"/>
        <end position="10"/>
    </location>
</feature>
<dbReference type="AlphaFoldDB" id="A0A9X9N422"/>
<protein>
    <submittedName>
        <fullName evidence="3">MFS transporter</fullName>
    </submittedName>
</protein>
<feature type="compositionally biased region" description="Basic and acidic residues" evidence="1">
    <location>
        <begin position="466"/>
        <end position="486"/>
    </location>
</feature>
<feature type="region of interest" description="Disordered" evidence="1">
    <location>
        <begin position="463"/>
        <end position="486"/>
    </location>
</feature>